<comment type="caution">
    <text evidence="1">The sequence shown here is derived from an EMBL/GenBank/DDBJ whole genome shotgun (WGS) entry which is preliminary data.</text>
</comment>
<dbReference type="Proteomes" id="UP001577267">
    <property type="component" value="Unassembled WGS sequence"/>
</dbReference>
<evidence type="ECO:0000313" key="1">
    <source>
        <dbReference type="EMBL" id="MFB4195166.1"/>
    </source>
</evidence>
<dbReference type="RefSeq" id="WP_375063088.1">
    <property type="nucleotide sequence ID" value="NZ_JBHGBT010000009.1"/>
</dbReference>
<proteinExistence type="predicted"/>
<sequence>MTTSRQPQETSTEAPDDYRLLLPEDWFRIPLEPERCVRSVDALVERQFKGVDDAPHLKKRVRDELLDQADKAIANGGVEMYLSLMKVGPVPVSASLIITFIGSGPAATDLESVAADIQHGSAPGTETAVVELPCGPAVRARSRAEIGRDETSGEVHSSTGVDYYLPIPHSQAFLLLSFSTPLEPIAEAMAGLFDAVATSFRWQGAFA</sequence>
<name>A0ABV4ZM06_9ACTN</name>
<accession>A0ABV4ZM06</accession>
<evidence type="ECO:0000313" key="2">
    <source>
        <dbReference type="Proteomes" id="UP001577267"/>
    </source>
</evidence>
<dbReference type="EMBL" id="JBHGBT010000009">
    <property type="protein sequence ID" value="MFB4195166.1"/>
    <property type="molecule type" value="Genomic_DNA"/>
</dbReference>
<organism evidence="1 2">
    <name type="scientific">Streptomyces carpaticus</name>
    <dbReference type="NCBI Taxonomy" id="285558"/>
    <lineage>
        <taxon>Bacteria</taxon>
        <taxon>Bacillati</taxon>
        <taxon>Actinomycetota</taxon>
        <taxon>Actinomycetes</taxon>
        <taxon>Kitasatosporales</taxon>
        <taxon>Streptomycetaceae</taxon>
        <taxon>Streptomyces</taxon>
    </lineage>
</organism>
<reference evidence="1 2" key="1">
    <citation type="submission" date="2024-09" db="EMBL/GenBank/DDBJ databases">
        <title>Draft genome sequence of multifaceted antimicrobials producing Streptomyces sp. strain FH1.</title>
        <authorList>
            <person name="Hassan F."/>
            <person name="Ali H."/>
            <person name="Hassan N."/>
            <person name="Nawaz A."/>
        </authorList>
    </citation>
    <scope>NUCLEOTIDE SEQUENCE [LARGE SCALE GENOMIC DNA]</scope>
    <source>
        <strain evidence="1 2">FH1</strain>
    </source>
</reference>
<keyword evidence="2" id="KW-1185">Reference proteome</keyword>
<gene>
    <name evidence="1" type="ORF">ACE11A_12470</name>
</gene>
<protein>
    <submittedName>
        <fullName evidence="1">Uncharacterized protein</fullName>
    </submittedName>
</protein>